<evidence type="ECO:0000256" key="1">
    <source>
        <dbReference type="ARBA" id="ARBA00022729"/>
    </source>
</evidence>
<reference evidence="7" key="1">
    <citation type="submission" date="2019-03" db="EMBL/GenBank/DDBJ databases">
        <title>WGS assembly of Setaria viridis.</title>
        <authorList>
            <person name="Huang P."/>
            <person name="Jenkins J."/>
            <person name="Grimwood J."/>
            <person name="Barry K."/>
            <person name="Healey A."/>
            <person name="Mamidi S."/>
            <person name="Sreedasyam A."/>
            <person name="Shu S."/>
            <person name="Feldman M."/>
            <person name="Wu J."/>
            <person name="Yu Y."/>
            <person name="Chen C."/>
            <person name="Johnson J."/>
            <person name="Rokhsar D."/>
            <person name="Baxter I."/>
            <person name="Schmutz J."/>
            <person name="Brutnell T."/>
            <person name="Kellogg E."/>
        </authorList>
    </citation>
    <scope>NUCLEOTIDE SEQUENCE [LARGE SCALE GENOMIC DNA]</scope>
</reference>
<feature type="chain" id="PRO_5020499761" description="Gnk2-homologous domain-containing protein" evidence="5">
    <location>
        <begin position="25"/>
        <end position="280"/>
    </location>
</feature>
<dbReference type="Gene3D" id="3.30.430.20">
    <property type="entry name" value="Gnk2 domain, C-X8-C-X2-C motif"/>
    <property type="match status" value="1"/>
</dbReference>
<accession>A0A4U6VBE6</accession>
<keyword evidence="2" id="KW-0677">Repeat</keyword>
<keyword evidence="4" id="KW-0472">Membrane</keyword>
<feature type="transmembrane region" description="Helical" evidence="4">
    <location>
        <begin position="203"/>
        <end position="229"/>
    </location>
</feature>
<dbReference type="EMBL" id="CM016554">
    <property type="protein sequence ID" value="TKW26720.1"/>
    <property type="molecule type" value="Genomic_DNA"/>
</dbReference>
<dbReference type="Proteomes" id="UP000298652">
    <property type="component" value="Chromosome 3"/>
</dbReference>
<dbReference type="PROSITE" id="PS51473">
    <property type="entry name" value="GNK2"/>
    <property type="match status" value="1"/>
</dbReference>
<dbReference type="InterPro" id="IPR038408">
    <property type="entry name" value="GNK2_sf"/>
</dbReference>
<dbReference type="AlphaFoldDB" id="A0A4U6VBE6"/>
<evidence type="ECO:0000256" key="5">
    <source>
        <dbReference type="SAM" id="SignalP"/>
    </source>
</evidence>
<gene>
    <name evidence="7" type="ORF">SEVIR_3G208500v2</name>
</gene>
<keyword evidence="1 5" id="KW-0732">Signal</keyword>
<name>A0A4U6VBE6_SETVI</name>
<feature type="signal peptide" evidence="5">
    <location>
        <begin position="1"/>
        <end position="24"/>
    </location>
</feature>
<feature type="region of interest" description="Disordered" evidence="3">
    <location>
        <begin position="153"/>
        <end position="173"/>
    </location>
</feature>
<feature type="domain" description="Gnk2-homologous" evidence="6">
    <location>
        <begin position="40"/>
        <end position="150"/>
    </location>
</feature>
<evidence type="ECO:0000313" key="8">
    <source>
        <dbReference type="Proteomes" id="UP000298652"/>
    </source>
</evidence>
<proteinExistence type="predicted"/>
<evidence type="ECO:0000259" key="6">
    <source>
        <dbReference type="PROSITE" id="PS51473"/>
    </source>
</evidence>
<keyword evidence="8" id="KW-1185">Reference proteome</keyword>
<keyword evidence="4" id="KW-0812">Transmembrane</keyword>
<evidence type="ECO:0000256" key="4">
    <source>
        <dbReference type="SAM" id="Phobius"/>
    </source>
</evidence>
<evidence type="ECO:0000256" key="2">
    <source>
        <dbReference type="ARBA" id="ARBA00022737"/>
    </source>
</evidence>
<dbReference type="Gramene" id="TKW26720">
    <property type="protein sequence ID" value="TKW26720"/>
    <property type="gene ID" value="SEVIR_3G208500v2"/>
</dbReference>
<evidence type="ECO:0000313" key="7">
    <source>
        <dbReference type="EMBL" id="TKW26720.1"/>
    </source>
</evidence>
<evidence type="ECO:0000256" key="3">
    <source>
        <dbReference type="SAM" id="MobiDB-lite"/>
    </source>
</evidence>
<organism evidence="7 8">
    <name type="scientific">Setaria viridis</name>
    <name type="common">Green bristlegrass</name>
    <name type="synonym">Setaria italica subsp. viridis</name>
    <dbReference type="NCBI Taxonomy" id="4556"/>
    <lineage>
        <taxon>Eukaryota</taxon>
        <taxon>Viridiplantae</taxon>
        <taxon>Streptophyta</taxon>
        <taxon>Embryophyta</taxon>
        <taxon>Tracheophyta</taxon>
        <taxon>Spermatophyta</taxon>
        <taxon>Magnoliopsida</taxon>
        <taxon>Liliopsida</taxon>
        <taxon>Poales</taxon>
        <taxon>Poaceae</taxon>
        <taxon>PACMAD clade</taxon>
        <taxon>Panicoideae</taxon>
        <taxon>Panicodae</taxon>
        <taxon>Paniceae</taxon>
        <taxon>Cenchrinae</taxon>
        <taxon>Setaria</taxon>
    </lineage>
</organism>
<dbReference type="InterPro" id="IPR002902">
    <property type="entry name" value="GNK2"/>
</dbReference>
<keyword evidence="4" id="KW-1133">Transmembrane helix</keyword>
<sequence>MALPGATAPLVVLLLLFAAGGSGAGGLGDDAGWSLGFDFDTMIGCAPPTPEASEDGAAASFRAGLAPLLAALPSAAAATGFASLPSASAGAGRGPARALGLCFGPAAPAEFGCGECLQAAVAAVGRCADDVLSAGAWRPGCSLVYAEDSASLADKDENSQSQPRFPADETRSYPDSLEQRLADLAKALAEPKRRPLWKMALSVLFYVLAAIGAVTVVFLLCAFVAGCYLAESLFRNVEAAGARHGNAAAGGEQGEGIAVYVAATNGPSPVWSVAMQLRFH</sequence>
<protein>
    <recommendedName>
        <fullName evidence="6">Gnk2-homologous domain-containing protein</fullName>
    </recommendedName>
</protein>